<evidence type="ECO:0000313" key="2">
    <source>
        <dbReference type="EMBL" id="KAA8570843.1"/>
    </source>
</evidence>
<keyword evidence="1" id="KW-0732">Signal</keyword>
<gene>
    <name evidence="2" type="ORF">EYC84_000234</name>
</gene>
<evidence type="ECO:0008006" key="4">
    <source>
        <dbReference type="Google" id="ProtNLM"/>
    </source>
</evidence>
<dbReference type="AlphaFoldDB" id="A0A5M9JQZ9"/>
<dbReference type="Proteomes" id="UP000322873">
    <property type="component" value="Unassembled WGS sequence"/>
</dbReference>
<feature type="chain" id="PRO_5024392922" description="Secreted protein" evidence="1">
    <location>
        <begin position="27"/>
        <end position="81"/>
    </location>
</feature>
<keyword evidence="3" id="KW-1185">Reference proteome</keyword>
<reference evidence="2 3" key="1">
    <citation type="submission" date="2019-06" db="EMBL/GenBank/DDBJ databases">
        <title>Genome Sequence of the Brown Rot Fungal Pathogen Monilinia fructicola.</title>
        <authorList>
            <person name="De Miccolis Angelini R.M."/>
            <person name="Landi L."/>
            <person name="Abate D."/>
            <person name="Pollastro S."/>
            <person name="Romanazzi G."/>
            <person name="Faretra F."/>
        </authorList>
    </citation>
    <scope>NUCLEOTIDE SEQUENCE [LARGE SCALE GENOMIC DNA]</scope>
    <source>
        <strain evidence="2 3">Mfrc123</strain>
    </source>
</reference>
<accession>A0A5M9JQZ9</accession>
<name>A0A5M9JQZ9_MONFR</name>
<proteinExistence type="predicted"/>
<sequence length="81" mass="9185">MTFFEKFEKLLLTMMTYAISVCVCQSQDDHVLARLLVKIINAATRYASLITSSAQDNQSHILPMVTYTRAMKNGKKLQGKK</sequence>
<protein>
    <recommendedName>
        <fullName evidence="4">Secreted protein</fullName>
    </recommendedName>
</protein>
<comment type="caution">
    <text evidence="2">The sequence shown here is derived from an EMBL/GenBank/DDBJ whole genome shotgun (WGS) entry which is preliminary data.</text>
</comment>
<organism evidence="2 3">
    <name type="scientific">Monilinia fructicola</name>
    <name type="common">Brown rot fungus</name>
    <name type="synonym">Ciboria fructicola</name>
    <dbReference type="NCBI Taxonomy" id="38448"/>
    <lineage>
        <taxon>Eukaryota</taxon>
        <taxon>Fungi</taxon>
        <taxon>Dikarya</taxon>
        <taxon>Ascomycota</taxon>
        <taxon>Pezizomycotina</taxon>
        <taxon>Leotiomycetes</taxon>
        <taxon>Helotiales</taxon>
        <taxon>Sclerotiniaceae</taxon>
        <taxon>Monilinia</taxon>
    </lineage>
</organism>
<evidence type="ECO:0000313" key="3">
    <source>
        <dbReference type="Proteomes" id="UP000322873"/>
    </source>
</evidence>
<feature type="signal peptide" evidence="1">
    <location>
        <begin position="1"/>
        <end position="26"/>
    </location>
</feature>
<evidence type="ECO:0000256" key="1">
    <source>
        <dbReference type="SAM" id="SignalP"/>
    </source>
</evidence>
<dbReference type="EMBL" id="VICG01000006">
    <property type="protein sequence ID" value="KAA8570843.1"/>
    <property type="molecule type" value="Genomic_DNA"/>
</dbReference>